<accession>A0A6J7WWD4</accession>
<reference evidence="1" key="1">
    <citation type="submission" date="2020-05" db="EMBL/GenBank/DDBJ databases">
        <authorList>
            <person name="Chiriac C."/>
            <person name="Salcher M."/>
            <person name="Ghai R."/>
            <person name="Kavagutti S V."/>
        </authorList>
    </citation>
    <scope>NUCLEOTIDE SEQUENCE</scope>
</reference>
<proteinExistence type="predicted"/>
<protein>
    <submittedName>
        <fullName evidence="1">Uncharacterized protein</fullName>
    </submittedName>
</protein>
<organism evidence="1">
    <name type="scientific">uncultured Caudovirales phage</name>
    <dbReference type="NCBI Taxonomy" id="2100421"/>
    <lineage>
        <taxon>Viruses</taxon>
        <taxon>Duplodnaviria</taxon>
        <taxon>Heunggongvirae</taxon>
        <taxon>Uroviricota</taxon>
        <taxon>Caudoviricetes</taxon>
        <taxon>Peduoviridae</taxon>
        <taxon>Maltschvirus</taxon>
        <taxon>Maltschvirus maltsch</taxon>
    </lineage>
</organism>
<dbReference type="EMBL" id="LR798284">
    <property type="protein sequence ID" value="CAB5220444.1"/>
    <property type="molecule type" value="Genomic_DNA"/>
</dbReference>
<evidence type="ECO:0000313" key="1">
    <source>
        <dbReference type="EMBL" id="CAB5220444.1"/>
    </source>
</evidence>
<gene>
    <name evidence="1" type="ORF">UFOVP236_58</name>
</gene>
<name>A0A6J7WWD4_9CAUD</name>
<sequence>MGLDMYAYRLKAAEGYSLPNTDVKFDLHEHDQFHYWRKHHDLHGWMRKVYECKGGTGPDFNCNSVRLEEEDLDALQVAILERQLPQTQGFFFGSNEPDDESDSDDLKFIQAARDAIREGYAVYYDSWW</sequence>